<evidence type="ECO:0000313" key="2">
    <source>
        <dbReference type="EMBL" id="GIX99272.1"/>
    </source>
</evidence>
<dbReference type="AlphaFoldDB" id="A0AAV4PNV9"/>
<dbReference type="EMBL" id="BPLQ01003280">
    <property type="protein sequence ID" value="GIX99272.1"/>
    <property type="molecule type" value="Genomic_DNA"/>
</dbReference>
<sequence>MDSRYDSFDRTLPASAVPLPTNLVGPSPLSERLNSPPPKTSPFSQLHRNSAHLTTPEPMTDPPAVRWRPIGRERSLGAGACR</sequence>
<protein>
    <submittedName>
        <fullName evidence="2">Uncharacterized protein</fullName>
    </submittedName>
</protein>
<feature type="compositionally biased region" description="Polar residues" evidence="1">
    <location>
        <begin position="41"/>
        <end position="53"/>
    </location>
</feature>
<organism evidence="2 3">
    <name type="scientific">Caerostris darwini</name>
    <dbReference type="NCBI Taxonomy" id="1538125"/>
    <lineage>
        <taxon>Eukaryota</taxon>
        <taxon>Metazoa</taxon>
        <taxon>Ecdysozoa</taxon>
        <taxon>Arthropoda</taxon>
        <taxon>Chelicerata</taxon>
        <taxon>Arachnida</taxon>
        <taxon>Araneae</taxon>
        <taxon>Araneomorphae</taxon>
        <taxon>Entelegynae</taxon>
        <taxon>Araneoidea</taxon>
        <taxon>Araneidae</taxon>
        <taxon>Caerostris</taxon>
    </lineage>
</organism>
<accession>A0AAV4PNV9</accession>
<comment type="caution">
    <text evidence="2">The sequence shown here is derived from an EMBL/GenBank/DDBJ whole genome shotgun (WGS) entry which is preliminary data.</text>
</comment>
<proteinExistence type="predicted"/>
<evidence type="ECO:0000313" key="3">
    <source>
        <dbReference type="Proteomes" id="UP001054837"/>
    </source>
</evidence>
<gene>
    <name evidence="2" type="ORF">CDAR_447571</name>
</gene>
<evidence type="ECO:0000256" key="1">
    <source>
        <dbReference type="SAM" id="MobiDB-lite"/>
    </source>
</evidence>
<dbReference type="Proteomes" id="UP001054837">
    <property type="component" value="Unassembled WGS sequence"/>
</dbReference>
<reference evidence="2 3" key="1">
    <citation type="submission" date="2021-06" db="EMBL/GenBank/DDBJ databases">
        <title>Caerostris darwini draft genome.</title>
        <authorList>
            <person name="Kono N."/>
            <person name="Arakawa K."/>
        </authorList>
    </citation>
    <scope>NUCLEOTIDE SEQUENCE [LARGE SCALE GENOMIC DNA]</scope>
</reference>
<keyword evidence="3" id="KW-1185">Reference proteome</keyword>
<feature type="region of interest" description="Disordered" evidence="1">
    <location>
        <begin position="1"/>
        <end position="82"/>
    </location>
</feature>
<name>A0AAV4PNV9_9ARAC</name>